<evidence type="ECO:0000256" key="12">
    <source>
        <dbReference type="ARBA" id="ARBA00022842"/>
    </source>
</evidence>
<evidence type="ECO:0000313" key="21">
    <source>
        <dbReference type="EMBL" id="ORY34213.1"/>
    </source>
</evidence>
<feature type="transmembrane region" description="Helical" evidence="20">
    <location>
        <begin position="15"/>
        <end position="36"/>
    </location>
</feature>
<keyword evidence="22" id="KW-1185">Reference proteome</keyword>
<feature type="transmembrane region" description="Helical" evidence="20">
    <location>
        <begin position="146"/>
        <end position="165"/>
    </location>
</feature>
<evidence type="ECO:0000256" key="18">
    <source>
        <dbReference type="ARBA" id="ARBA00045078"/>
    </source>
</evidence>
<evidence type="ECO:0000256" key="8">
    <source>
        <dbReference type="ARBA" id="ARBA00022679"/>
    </source>
</evidence>
<reference evidence="21 22" key="1">
    <citation type="submission" date="2016-07" db="EMBL/GenBank/DDBJ databases">
        <title>Pervasive Adenine N6-methylation of Active Genes in Fungi.</title>
        <authorList>
            <consortium name="DOE Joint Genome Institute"/>
            <person name="Mondo S.J."/>
            <person name="Dannebaum R.O."/>
            <person name="Kuo R.C."/>
            <person name="Labutti K."/>
            <person name="Haridas S."/>
            <person name="Kuo A."/>
            <person name="Salamov A."/>
            <person name="Ahrendt S.R."/>
            <person name="Lipzen A."/>
            <person name="Sullivan W."/>
            <person name="Andreopoulos W.B."/>
            <person name="Clum A."/>
            <person name="Lindquist E."/>
            <person name="Daum C."/>
            <person name="Ramamoorthy G.K."/>
            <person name="Gryganskyi A."/>
            <person name="Culley D."/>
            <person name="Magnuson J.K."/>
            <person name="James T.Y."/>
            <person name="O'Malley M.A."/>
            <person name="Stajich J.E."/>
            <person name="Spatafora J.W."/>
            <person name="Visel A."/>
            <person name="Grigoriev I.V."/>
        </authorList>
    </citation>
    <scope>NUCLEOTIDE SEQUENCE [LARGE SCALE GENOMIC DNA]</scope>
    <source>
        <strain evidence="21 22">68-887.2</strain>
    </source>
</reference>
<protein>
    <recommendedName>
        <fullName evidence="6">UDP-N-acetylglucosamine--dolichyl-phosphate N-acetylglucosaminephosphotransferase</fullName>
        <ecNumber evidence="5">2.7.8.15</ecNumber>
    </recommendedName>
    <alternativeName>
        <fullName evidence="15">GlcNAc-1-P transferase</fullName>
    </alternativeName>
    <alternativeName>
        <fullName evidence="16">N-acetylglucosamine-1-phosphate transferase</fullName>
    </alternativeName>
</protein>
<keyword evidence="9 20" id="KW-0812">Transmembrane</keyword>
<feature type="transmembrane region" description="Helical" evidence="20">
    <location>
        <begin position="340"/>
        <end position="358"/>
    </location>
</feature>
<dbReference type="PANTHER" id="PTHR10571:SF0">
    <property type="entry name" value="UDP-N-ACETYLGLUCOSAMINE--DOLICHYL-PHOSPHATE N-ACETYLGLUCOSAMINEPHOSPHOTRANSFERASE"/>
    <property type="match status" value="1"/>
</dbReference>
<keyword evidence="14 20" id="KW-0472">Membrane</keyword>
<evidence type="ECO:0000256" key="6">
    <source>
        <dbReference type="ARBA" id="ARBA00017659"/>
    </source>
</evidence>
<dbReference type="InterPro" id="IPR033895">
    <property type="entry name" value="GPT"/>
</dbReference>
<dbReference type="Pfam" id="PF00953">
    <property type="entry name" value="Glycos_transf_4"/>
    <property type="match status" value="1"/>
</dbReference>
<evidence type="ECO:0000313" key="22">
    <source>
        <dbReference type="Proteomes" id="UP000193986"/>
    </source>
</evidence>
<proteinExistence type="inferred from homology"/>
<gene>
    <name evidence="21" type="ORF">BCR39DRAFT_516787</name>
</gene>
<feature type="transmembrane region" description="Helical" evidence="20">
    <location>
        <begin position="364"/>
        <end position="384"/>
    </location>
</feature>
<evidence type="ECO:0000256" key="14">
    <source>
        <dbReference type="ARBA" id="ARBA00023136"/>
    </source>
</evidence>
<dbReference type="InParanoid" id="A0A1Y2BHE4"/>
<comment type="catalytic activity">
    <reaction evidence="18">
        <text>a di-trans,poly-cis-dolichyl phosphate + UDP-N-acetyl-alpha-D-glucosamine = an N-acetyl-alpha-D-glucosaminyl-diphospho-di-trans,poly-cis-dolichol + UMP</text>
        <dbReference type="Rhea" id="RHEA:13289"/>
        <dbReference type="Rhea" id="RHEA-COMP:19498"/>
        <dbReference type="Rhea" id="RHEA-COMP:19507"/>
        <dbReference type="ChEBI" id="CHEBI:57683"/>
        <dbReference type="ChEBI" id="CHEBI:57705"/>
        <dbReference type="ChEBI" id="CHEBI:57865"/>
        <dbReference type="ChEBI" id="CHEBI:58427"/>
        <dbReference type="EC" id="2.7.8.15"/>
    </reaction>
    <physiologicalReaction direction="left-to-right" evidence="18">
        <dbReference type="Rhea" id="RHEA:13290"/>
    </physiologicalReaction>
</comment>
<evidence type="ECO:0000256" key="7">
    <source>
        <dbReference type="ARBA" id="ARBA00022676"/>
    </source>
</evidence>
<keyword evidence="11" id="KW-0256">Endoplasmic reticulum</keyword>
<evidence type="ECO:0000256" key="4">
    <source>
        <dbReference type="ARBA" id="ARBA00009317"/>
    </source>
</evidence>
<evidence type="ECO:0000256" key="19">
    <source>
        <dbReference type="SAM" id="MobiDB-lite"/>
    </source>
</evidence>
<evidence type="ECO:0000256" key="10">
    <source>
        <dbReference type="ARBA" id="ARBA00022723"/>
    </source>
</evidence>
<keyword evidence="7" id="KW-0328">Glycosyltransferase</keyword>
<dbReference type="CDD" id="cd06855">
    <property type="entry name" value="GT_GPT_euk"/>
    <property type="match status" value="1"/>
</dbReference>
<name>A0A1Y2BHE4_9TREE</name>
<feature type="compositionally biased region" description="Polar residues" evidence="19">
    <location>
        <begin position="455"/>
        <end position="465"/>
    </location>
</feature>
<feature type="transmembrane region" description="Helical" evidence="20">
    <location>
        <begin position="309"/>
        <end position="328"/>
    </location>
</feature>
<dbReference type="GO" id="GO:0046872">
    <property type="term" value="F:metal ion binding"/>
    <property type="evidence" value="ECO:0007669"/>
    <property type="project" value="UniProtKB-KW"/>
</dbReference>
<evidence type="ECO:0000256" key="1">
    <source>
        <dbReference type="ARBA" id="ARBA00001946"/>
    </source>
</evidence>
<dbReference type="Proteomes" id="UP000193986">
    <property type="component" value="Unassembled WGS sequence"/>
</dbReference>
<dbReference type="GO" id="GO:0003975">
    <property type="term" value="F:UDP-N-acetylglucosamine-dolichyl-phosphate N-acetylglucosaminephosphotransferase activity"/>
    <property type="evidence" value="ECO:0007669"/>
    <property type="project" value="UniProtKB-EC"/>
</dbReference>
<comment type="subcellular location">
    <subcellularLocation>
        <location evidence="2">Endoplasmic reticulum membrane</location>
        <topology evidence="2">Multi-pass membrane protein</topology>
    </subcellularLocation>
</comment>
<evidence type="ECO:0000256" key="20">
    <source>
        <dbReference type="SAM" id="Phobius"/>
    </source>
</evidence>
<dbReference type="InterPro" id="IPR000715">
    <property type="entry name" value="Glycosyl_transferase_4"/>
</dbReference>
<comment type="caution">
    <text evidence="21">The sequence shown here is derived from an EMBL/GenBank/DDBJ whole genome shotgun (WGS) entry which is preliminary data.</text>
</comment>
<feature type="transmembrane region" description="Helical" evidence="20">
    <location>
        <begin position="231"/>
        <end position="250"/>
    </location>
</feature>
<feature type="transmembrane region" description="Helical" evidence="20">
    <location>
        <begin position="257"/>
        <end position="277"/>
    </location>
</feature>
<dbReference type="GO" id="GO:0016757">
    <property type="term" value="F:glycosyltransferase activity"/>
    <property type="evidence" value="ECO:0007669"/>
    <property type="project" value="UniProtKB-KW"/>
</dbReference>
<comment type="function">
    <text evidence="17">UDP-N-acetylglucosamine--dolichyl-phosphate N-acetylglucosaminephosphotransferase that operates in the biosynthetic pathway of dolichol-linked oligosaccharides, the glycan precursors employed in protein asparagine (N)-glycosylation. The assembly of dolichol-linked oligosaccharides begins on the cytosolic side of the endoplasmic reticulum membrane and finishes in its lumen. The sequential addition of sugars to dolichol pyrophosphate produces dolichol-linked oligosaccharides containing fourteen sugars, including two GlcNAcs, nine mannoses and three glucoses. Once assembled, the oligosaccharide is transferred from the lipid to nascent proteins by oligosaccharyltransferases. Catalyzes the initial step of dolichol-linked oligosaccharide biosynthesis, transfering GlcNAc-1-P from cytosolic UDP-GlcNAc onto the carrier lipid dolichyl phosphate (P-dolichol), yielding GlcNAc-P-P-dolichol embedded in the cytoplasmic leaflet of the endoplasmic reticulum membrane.</text>
</comment>
<dbReference type="FunCoup" id="A0A1Y2BHE4">
    <property type="interactions" value="226"/>
</dbReference>
<keyword evidence="13 20" id="KW-1133">Transmembrane helix</keyword>
<evidence type="ECO:0000256" key="16">
    <source>
        <dbReference type="ARBA" id="ARBA00033238"/>
    </source>
</evidence>
<dbReference type="AlphaFoldDB" id="A0A1Y2BHE4"/>
<dbReference type="GO" id="GO:0005789">
    <property type="term" value="C:endoplasmic reticulum membrane"/>
    <property type="evidence" value="ECO:0007669"/>
    <property type="project" value="UniProtKB-SubCell"/>
</dbReference>
<evidence type="ECO:0000256" key="15">
    <source>
        <dbReference type="ARBA" id="ARBA00029567"/>
    </source>
</evidence>
<comment type="pathway">
    <text evidence="3">Protein modification; protein glycosylation.</text>
</comment>
<dbReference type="UniPathway" id="UPA00378"/>
<keyword evidence="10" id="KW-0479">Metal-binding</keyword>
<comment type="cofactor">
    <cofactor evidence="1">
        <name>Mg(2+)</name>
        <dbReference type="ChEBI" id="CHEBI:18420"/>
    </cofactor>
</comment>
<feature type="transmembrane region" description="Helical" evidence="20">
    <location>
        <begin position="103"/>
        <end position="126"/>
    </location>
</feature>
<dbReference type="OrthoDB" id="10262326at2759"/>
<evidence type="ECO:0000256" key="2">
    <source>
        <dbReference type="ARBA" id="ARBA00004477"/>
    </source>
</evidence>
<organism evidence="21 22">
    <name type="scientific">Naematelia encephala</name>
    <dbReference type="NCBI Taxonomy" id="71784"/>
    <lineage>
        <taxon>Eukaryota</taxon>
        <taxon>Fungi</taxon>
        <taxon>Dikarya</taxon>
        <taxon>Basidiomycota</taxon>
        <taxon>Agaricomycotina</taxon>
        <taxon>Tremellomycetes</taxon>
        <taxon>Tremellales</taxon>
        <taxon>Naemateliaceae</taxon>
        <taxon>Naematelia</taxon>
    </lineage>
</organism>
<evidence type="ECO:0000256" key="5">
    <source>
        <dbReference type="ARBA" id="ARBA00013225"/>
    </source>
</evidence>
<dbReference type="GO" id="GO:0006488">
    <property type="term" value="P:dolichol-linked oligosaccharide biosynthetic process"/>
    <property type="evidence" value="ECO:0007669"/>
    <property type="project" value="InterPro"/>
</dbReference>
<keyword evidence="12" id="KW-0460">Magnesium</keyword>
<evidence type="ECO:0000256" key="11">
    <source>
        <dbReference type="ARBA" id="ARBA00022824"/>
    </source>
</evidence>
<evidence type="ECO:0000256" key="3">
    <source>
        <dbReference type="ARBA" id="ARBA00004922"/>
    </source>
</evidence>
<evidence type="ECO:0000256" key="17">
    <source>
        <dbReference type="ARBA" id="ARBA00044717"/>
    </source>
</evidence>
<dbReference type="PANTHER" id="PTHR10571">
    <property type="entry name" value="UDP-N-ACETYLGLUCOSAMINE--DOLICHYL-PHOSPHATE N-ACETYLGLUCOSAMINEPHOSPHOTRANSFERASE"/>
    <property type="match status" value="1"/>
</dbReference>
<feature type="transmembrane region" description="Helical" evidence="20">
    <location>
        <begin position="177"/>
        <end position="193"/>
    </location>
</feature>
<dbReference type="STRING" id="71784.A0A1Y2BHE4"/>
<sequence length="525" mass="57448">MSSHVQKWGHAPPKLLTATLLPISFTLIIHPLLPLLPLPNRILSPPPTFPALQASVGFALLAFVGAVHVVPRVSQAFVDKGLRGRDLCKPGGRVTGPWVPECLGLPIACWYIGLMMMFIPFPFSHIFSARDTDSSVGREAFPQTELTLYLSSLLSLLTATLLGFIDDLFDIRWRHKLPIPLVAAVPTLLVYYAEGGLTSVVLPGAVSSWIRSIGLDWGEAGKNVVDLGPIYYIYLLLLPTFTTNSINILAGINGVEALQALIIALSIALNDVLYLPIWPHAFLTRLGFGNPHEGRLLEWAAGEVVKRHLLSLYFVLPLAGVCAGFLWHNWYPARAFPGDTLCYFAGMAFSAVAIQGHYTKTLILFFIPQIFNFVLSVPQLFGLVDCPRHRLPLYDSKSDLLRPSLVHFEKPPPLKTKITLETLALLGLVHLERSNPSASRSDDPPLTRSKRINGSIPSTDQPATTTTHIVSSTNLTILNFLLVHCGPLHEQTLCLLVGAIQIACSGLAFGIRYGLGSLVYGGDRR</sequence>
<feature type="region of interest" description="Disordered" evidence="19">
    <location>
        <begin position="434"/>
        <end position="465"/>
    </location>
</feature>
<dbReference type="EC" id="2.7.8.15" evidence="5"/>
<accession>A0A1Y2BHE4</accession>
<dbReference type="EMBL" id="MCFC01000003">
    <property type="protein sequence ID" value="ORY34213.1"/>
    <property type="molecule type" value="Genomic_DNA"/>
</dbReference>
<feature type="transmembrane region" description="Helical" evidence="20">
    <location>
        <begin position="48"/>
        <end position="70"/>
    </location>
</feature>
<evidence type="ECO:0000256" key="13">
    <source>
        <dbReference type="ARBA" id="ARBA00022989"/>
    </source>
</evidence>
<comment type="similarity">
    <text evidence="4">Belongs to the glycosyltransferase 4 family.</text>
</comment>
<evidence type="ECO:0000256" key="9">
    <source>
        <dbReference type="ARBA" id="ARBA00022692"/>
    </source>
</evidence>
<keyword evidence="8 21" id="KW-0808">Transferase</keyword>